<accession>A0A9P0IDM6</accession>
<evidence type="ECO:0000259" key="1">
    <source>
        <dbReference type="Pfam" id="PF16087"/>
    </source>
</evidence>
<dbReference type="Pfam" id="PF16087">
    <property type="entry name" value="DUF4817"/>
    <property type="match status" value="1"/>
</dbReference>
<dbReference type="AlphaFoldDB" id="A0A9P0IDM6"/>
<dbReference type="EMBL" id="LR824536">
    <property type="protein sequence ID" value="CAH1644860.1"/>
    <property type="molecule type" value="Genomic_DNA"/>
</dbReference>
<feature type="domain" description="DUF4817" evidence="1">
    <location>
        <begin position="9"/>
        <end position="60"/>
    </location>
</feature>
<evidence type="ECO:0000313" key="3">
    <source>
        <dbReference type="Proteomes" id="UP001153321"/>
    </source>
</evidence>
<dbReference type="InterPro" id="IPR032135">
    <property type="entry name" value="DUF4817"/>
</dbReference>
<evidence type="ECO:0000313" key="2">
    <source>
        <dbReference type="EMBL" id="CAH1644860.1"/>
    </source>
</evidence>
<gene>
    <name evidence="2" type="ORF">SPLIT_LOCUS10213</name>
</gene>
<reference evidence="2" key="1">
    <citation type="submission" date="2022-02" db="EMBL/GenBank/DDBJ databases">
        <authorList>
            <person name="King R."/>
        </authorList>
    </citation>
    <scope>NUCLEOTIDE SEQUENCE</scope>
</reference>
<dbReference type="InterPro" id="IPR036397">
    <property type="entry name" value="RNaseH_sf"/>
</dbReference>
<sequence length="138" mass="15646">MSQWSGGRRAFAIEAFLKGRKSYVVARRQFCSHYNIRRLRDGPSENLIRKWVIKFRATGSAINQPRPGPSRTSSTEEIINEVAASSIQPTALEQQFQQDGATCHTARATMDQLRELFPQKLISCFGDTAWPPRSPHQI</sequence>
<keyword evidence="3" id="KW-1185">Reference proteome</keyword>
<organism evidence="2 3">
    <name type="scientific">Spodoptera littoralis</name>
    <name type="common">Egyptian cotton leafworm</name>
    <dbReference type="NCBI Taxonomy" id="7109"/>
    <lineage>
        <taxon>Eukaryota</taxon>
        <taxon>Metazoa</taxon>
        <taxon>Ecdysozoa</taxon>
        <taxon>Arthropoda</taxon>
        <taxon>Hexapoda</taxon>
        <taxon>Insecta</taxon>
        <taxon>Pterygota</taxon>
        <taxon>Neoptera</taxon>
        <taxon>Endopterygota</taxon>
        <taxon>Lepidoptera</taxon>
        <taxon>Glossata</taxon>
        <taxon>Ditrysia</taxon>
        <taxon>Noctuoidea</taxon>
        <taxon>Noctuidae</taxon>
        <taxon>Amphipyrinae</taxon>
        <taxon>Spodoptera</taxon>
    </lineage>
</organism>
<dbReference type="Proteomes" id="UP001153321">
    <property type="component" value="Chromosome 5"/>
</dbReference>
<proteinExistence type="predicted"/>
<name>A0A9P0IDM6_SPOLI</name>
<dbReference type="Gene3D" id="3.30.420.10">
    <property type="entry name" value="Ribonuclease H-like superfamily/Ribonuclease H"/>
    <property type="match status" value="1"/>
</dbReference>
<dbReference type="GO" id="GO:0003676">
    <property type="term" value="F:nucleic acid binding"/>
    <property type="evidence" value="ECO:0007669"/>
    <property type="project" value="InterPro"/>
</dbReference>
<protein>
    <recommendedName>
        <fullName evidence="1">DUF4817 domain-containing protein</fullName>
    </recommendedName>
</protein>